<evidence type="ECO:0000313" key="2">
    <source>
        <dbReference type="EMBL" id="KAG2097985.1"/>
    </source>
</evidence>
<dbReference type="AlphaFoldDB" id="A0A9P7JQ90"/>
<reference evidence="1" key="1">
    <citation type="journal article" date="2020" name="New Phytol.">
        <title>Comparative genomics reveals dynamic genome evolution in host specialist ectomycorrhizal fungi.</title>
        <authorList>
            <person name="Lofgren L.A."/>
            <person name="Nguyen N.H."/>
            <person name="Vilgalys R."/>
            <person name="Ruytinx J."/>
            <person name="Liao H.L."/>
            <person name="Branco S."/>
            <person name="Kuo A."/>
            <person name="LaButti K."/>
            <person name="Lipzen A."/>
            <person name="Andreopoulos W."/>
            <person name="Pangilinan J."/>
            <person name="Riley R."/>
            <person name="Hundley H."/>
            <person name="Na H."/>
            <person name="Barry K."/>
            <person name="Grigoriev I.V."/>
            <person name="Stajich J.E."/>
            <person name="Kennedy P.G."/>
        </authorList>
    </citation>
    <scope>NUCLEOTIDE SEQUENCE</scope>
    <source>
        <strain evidence="1">FC423</strain>
    </source>
</reference>
<comment type="caution">
    <text evidence="1">The sequence shown here is derived from an EMBL/GenBank/DDBJ whole genome shotgun (WGS) entry which is preliminary data.</text>
</comment>
<dbReference type="Gene3D" id="3.30.360.10">
    <property type="entry name" value="Dihydrodipicolinate Reductase, domain 2"/>
    <property type="match status" value="1"/>
</dbReference>
<dbReference type="Proteomes" id="UP000823399">
    <property type="component" value="Unassembled WGS sequence"/>
</dbReference>
<protein>
    <submittedName>
        <fullName evidence="1">Uncharacterized protein</fullName>
    </submittedName>
</protein>
<evidence type="ECO:0000313" key="3">
    <source>
        <dbReference type="Proteomes" id="UP000823399"/>
    </source>
</evidence>
<dbReference type="OrthoDB" id="64915at2759"/>
<name>A0A9P7JQ90_9AGAM</name>
<dbReference type="RefSeq" id="XP_041288731.1">
    <property type="nucleotide sequence ID" value="XM_041443562.1"/>
</dbReference>
<organism evidence="1 3">
    <name type="scientific">Suillus discolor</name>
    <dbReference type="NCBI Taxonomy" id="1912936"/>
    <lineage>
        <taxon>Eukaryota</taxon>
        <taxon>Fungi</taxon>
        <taxon>Dikarya</taxon>
        <taxon>Basidiomycota</taxon>
        <taxon>Agaricomycotina</taxon>
        <taxon>Agaricomycetes</taxon>
        <taxon>Agaricomycetidae</taxon>
        <taxon>Boletales</taxon>
        <taxon>Suillineae</taxon>
        <taxon>Suillaceae</taxon>
        <taxon>Suillus</taxon>
    </lineage>
</organism>
<gene>
    <name evidence="1" type="ORF">F5147DRAFT_816243</name>
    <name evidence="2" type="ORF">F5147DRAFT_816255</name>
</gene>
<proteinExistence type="predicted"/>
<evidence type="ECO:0000313" key="1">
    <source>
        <dbReference type="EMBL" id="KAG2097973.1"/>
    </source>
</evidence>
<dbReference type="GeneID" id="64705821"/>
<sequence>MDSSLPVFVSQMHLPYSSQLQIPPEPPYLARVFLPRKHTFLHRKRLALSHQSLELFTRDQRRLREFAAQATPDISSVIVILPITQRTNIILKALAAGKIGEVTFSPHTVNFMNKESKWFKTPWRTVPDYQGGFLLDDTLHVILPIAMTYLSSSHSIYELSFAAPSPSRSDAGRGLAAITGTDGWLQVQQTMACDLIHNVENGFKSGTRDANGVLGPKKEEVIDEPMRGVELEQVSFFAAIDEN</sequence>
<accession>A0A9P7JQ90</accession>
<dbReference type="SUPFAM" id="SSF55347">
    <property type="entry name" value="Glyceraldehyde-3-phosphate dehydrogenase-like, C-terminal domain"/>
    <property type="match status" value="1"/>
</dbReference>
<dbReference type="EMBL" id="JABBWM010000063">
    <property type="protein sequence ID" value="KAG2097973.1"/>
    <property type="molecule type" value="Genomic_DNA"/>
</dbReference>
<keyword evidence="3" id="KW-1185">Reference proteome</keyword>
<dbReference type="EMBL" id="JABBWM010000063">
    <property type="protein sequence ID" value="KAG2097985.1"/>
    <property type="molecule type" value="Genomic_DNA"/>
</dbReference>